<dbReference type="STRING" id="1237896.T0L1M0"/>
<dbReference type="Proteomes" id="UP000015530">
    <property type="component" value="Unassembled WGS sequence"/>
</dbReference>
<feature type="domain" description="Heterokaryon incompatibility" evidence="1">
    <location>
        <begin position="48"/>
        <end position="209"/>
    </location>
</feature>
<protein>
    <recommendedName>
        <fullName evidence="1">Heterokaryon incompatibility domain-containing protein</fullName>
    </recommendedName>
</protein>
<dbReference type="Pfam" id="PF06985">
    <property type="entry name" value="HET"/>
    <property type="match status" value="1"/>
</dbReference>
<comment type="caution">
    <text evidence="2">The sequence shown here is derived from an EMBL/GenBank/DDBJ whole genome shotgun (WGS) entry which is preliminary data.</text>
</comment>
<evidence type="ECO:0000313" key="2">
    <source>
        <dbReference type="EMBL" id="EQB58364.1"/>
    </source>
</evidence>
<dbReference type="EMBL" id="AMYD01000307">
    <property type="protein sequence ID" value="EQB58364.1"/>
    <property type="molecule type" value="Genomic_DNA"/>
</dbReference>
<dbReference type="OrthoDB" id="4850726at2759"/>
<reference evidence="3" key="1">
    <citation type="journal article" date="2013" name="Mol. Plant Microbe Interact.">
        <title>Global aspects of pacC regulation of pathogenicity genes in Colletotrichum gloeosporioides as revealed by transcriptome analysis.</title>
        <authorList>
            <person name="Alkan N."/>
            <person name="Meng X."/>
            <person name="Friedlander G."/>
            <person name="Reuveni E."/>
            <person name="Sukno S."/>
            <person name="Sherman A."/>
            <person name="Thon M."/>
            <person name="Fluhr R."/>
            <person name="Prusky D."/>
        </authorList>
    </citation>
    <scope>NUCLEOTIDE SEQUENCE [LARGE SCALE GENOMIC DNA]</scope>
    <source>
        <strain evidence="3">Cg-14</strain>
    </source>
</reference>
<organism evidence="2 3">
    <name type="scientific">Colletotrichum gloeosporioides (strain Cg-14)</name>
    <name type="common">Anthracnose fungus</name>
    <name type="synonym">Glomerella cingulata</name>
    <dbReference type="NCBI Taxonomy" id="1237896"/>
    <lineage>
        <taxon>Eukaryota</taxon>
        <taxon>Fungi</taxon>
        <taxon>Dikarya</taxon>
        <taxon>Ascomycota</taxon>
        <taxon>Pezizomycotina</taxon>
        <taxon>Sordariomycetes</taxon>
        <taxon>Hypocreomycetidae</taxon>
        <taxon>Glomerellales</taxon>
        <taxon>Glomerellaceae</taxon>
        <taxon>Colletotrichum</taxon>
        <taxon>Colletotrichum gloeosporioides species complex</taxon>
    </lineage>
</organism>
<dbReference type="PANTHER" id="PTHR24148">
    <property type="entry name" value="ANKYRIN REPEAT DOMAIN-CONTAINING PROTEIN 39 HOMOLOG-RELATED"/>
    <property type="match status" value="1"/>
</dbReference>
<evidence type="ECO:0000313" key="3">
    <source>
        <dbReference type="Proteomes" id="UP000015530"/>
    </source>
</evidence>
<accession>T0L1M0</accession>
<dbReference type="OMA" id="ERIIWCD"/>
<dbReference type="PANTHER" id="PTHR24148:SF73">
    <property type="entry name" value="HET DOMAIN PROTEIN (AFU_ORTHOLOGUE AFUA_8G01020)"/>
    <property type="match status" value="1"/>
</dbReference>
<sequence>MSEYQYKPLGGQSIRTLELLPGKLDESLKGYIKHRAFCPKRRRQIPIFEALSYAWGSQDDPEILSIIDNPTKPESSLRIGKNLAAALRDLRSKFKSRIIWCDAVCINQQDLLERAAQVQRMADIYRHANRVVVWLAPENDRISRALHILDEIGSHVGLDIKNTRLYTHRGMDSTYLGSDYLVPLTTHDWQCVIDLVSLPWFTRLWVRQEIALANASAVLTAGTHEMLWSRFCSANRYLAWKLDWEETVLKAAQRPSTTAISGNATNLIECQDLANDSLDVITLTDGCQYTDPRDRIYGVLGLQTALDIPIDYGKTVREVYNDWALGYYKHYSRLGFLEVCEMAPKPSWVPNLAKPMDLQLGSTTGRSAANTKAVLDIIPGQLCKMLATRCGTVTQQTSAIPQCPGLEVFQNIFKSWICQFFPQGIQSRNGLAIDDLAAAVSGGRAKEQYKNGRFTMLNVKKALLQGNEQFCPSISKQRPMAPRLLAELTKLLSGAAVFATNNDHFGLGSSAARVGDEIFVVLGCRHPIVMRRAEDLKYRVVGPCYIPQLSHGEAILGPVPNEWKMMFDINGNPYFLAPDRSHTLEDPRLERELPLGWDQNEKDGYLRWARCDGDKWRKFDPRQTPDKLKARGLKLEMITVV</sequence>
<dbReference type="InterPro" id="IPR010730">
    <property type="entry name" value="HET"/>
</dbReference>
<dbReference type="HOGENOM" id="CLU_004184_7_4_1"/>
<dbReference type="InterPro" id="IPR052895">
    <property type="entry name" value="HetReg/Transcr_Mod"/>
</dbReference>
<evidence type="ECO:0000259" key="1">
    <source>
        <dbReference type="Pfam" id="PF06985"/>
    </source>
</evidence>
<dbReference type="AlphaFoldDB" id="T0L1M0"/>
<proteinExistence type="predicted"/>
<name>T0L1M0_COLGC</name>
<gene>
    <name evidence="2" type="ORF">CGLO_01393</name>
</gene>